<dbReference type="SUPFAM" id="SSF48371">
    <property type="entry name" value="ARM repeat"/>
    <property type="match status" value="1"/>
</dbReference>
<dbReference type="GO" id="GO:0005730">
    <property type="term" value="C:nucleolus"/>
    <property type="evidence" value="ECO:0000318"/>
    <property type="project" value="GO_Central"/>
</dbReference>
<feature type="domain" description="RRP12 HEAT" evidence="2">
    <location>
        <begin position="341"/>
        <end position="642"/>
    </location>
</feature>
<dbReference type="InterPro" id="IPR016024">
    <property type="entry name" value="ARM-type_fold"/>
</dbReference>
<evidence type="ECO:0000313" key="5">
    <source>
        <dbReference type="Proteomes" id="UP000215914"/>
    </source>
</evidence>
<dbReference type="Pfam" id="PF08161">
    <property type="entry name" value="RRP12_HEAT"/>
    <property type="match status" value="1"/>
</dbReference>
<dbReference type="InterPro" id="IPR012978">
    <property type="entry name" value="HEAT_RRP12"/>
</dbReference>
<comment type="similarity">
    <text evidence="1">Belongs to the RRP12 family.</text>
</comment>
<evidence type="ECO:0000256" key="1">
    <source>
        <dbReference type="ARBA" id="ARBA00007690"/>
    </source>
</evidence>
<name>A0A251V1G1_HELAN</name>
<proteinExistence type="inferred from homology"/>
<gene>
    <name evidence="4" type="ORF">HannXRQ_Chr04g0122371</name>
</gene>
<evidence type="ECO:0000259" key="3">
    <source>
        <dbReference type="Pfam" id="PF25772"/>
    </source>
</evidence>
<dbReference type="AlphaFoldDB" id="A0A251V1G1"/>
<dbReference type="InterPro" id="IPR011989">
    <property type="entry name" value="ARM-like"/>
</dbReference>
<dbReference type="InParanoid" id="A0A251V1G1"/>
<sequence>MEDENQPEPDFCTTILSRFSTSTDPQHHHLCSIISNISQSLKHLNHPLTPLAYLLATCTSLDKLLSSDPNPPPHHIHPLITIVCMVLPTISPAVIRKQNDCVSGLLTRVVMMMSHDDGVVVSGLKCVSHLLVVGHRTSWSHVSNCLFGVLLRFIADSRLKVRKQAHLCLRDVMQGFQETSVLSPASEAIATTFEKFLQLAGGLDTNPNPNPQEGSRAQEVLYVLDSLKDTLPLVSLKFSTRILYYFKYLLALHQPVATRRITDALYLLCLQPTVDVSPEALVDLLCSLATSVSSNEMSGDNLSFVARLLDAGMKKVCSLNRHACVVKLPVVFSAFKDILASEHEEPLSVAMEALKSLIHTCIDGSLIKQGVDQIMASGSVRKSAPTIIEKLCATVESLLDYRFAAVWDMSFQVVAAMFDKLGEFSSCFLKGTLKSLEGIQKLPDDDFLYRKQVPRVSLQLHDCMGVAVVALGPETFLKLLPLNVEAKDLSDVNVWLFPILKQNIVGARLSFFNESLLDNIKFLKLKSTRNLDGLVYSMWSLLPSFCNYPVDTAESFNDLEKELCRSLREESDFRGVICSSLQILVQQNRRITGAENEPYGKVSISQQRAVSVYTPEVAARNLDVLRSSAREILSTLSRVFMKSTKDDGGSLRVAILTCIDCRTIGEFASIADKSVVSKLYKSTMEKLLKVTHEASKIQNTKGSSSMEIDNLPNETSPSLTRAKLYDLAAALLPGFGTKEVDHLFDAVELALKDSESLIQKKAYKVLSTILEHDDSFIARRFEELLKLMFEAMHSCHFSAKRHRLDCLYFLIVHVSKSNKKTRNRAYEIIVEIGHACVDEDKGGNKENLYNFFNMVAGGLAGESPHMISAAVKGMARLTYEFNDLLSNAFDVLPSTFLLLQRKNREINKVRIF</sequence>
<keyword evidence="5" id="KW-1185">Reference proteome</keyword>
<dbReference type="Gene3D" id="1.25.10.10">
    <property type="entry name" value="Leucine-rich Repeat Variant"/>
    <property type="match status" value="1"/>
</dbReference>
<organism evidence="4 5">
    <name type="scientific">Helianthus annuus</name>
    <name type="common">Common sunflower</name>
    <dbReference type="NCBI Taxonomy" id="4232"/>
    <lineage>
        <taxon>Eukaryota</taxon>
        <taxon>Viridiplantae</taxon>
        <taxon>Streptophyta</taxon>
        <taxon>Embryophyta</taxon>
        <taxon>Tracheophyta</taxon>
        <taxon>Spermatophyta</taxon>
        <taxon>Magnoliopsida</taxon>
        <taxon>eudicotyledons</taxon>
        <taxon>Gunneridae</taxon>
        <taxon>Pentapetalae</taxon>
        <taxon>asterids</taxon>
        <taxon>campanulids</taxon>
        <taxon>Asterales</taxon>
        <taxon>Asteraceae</taxon>
        <taxon>Asteroideae</taxon>
        <taxon>Heliantheae alliance</taxon>
        <taxon>Heliantheae</taxon>
        <taxon>Helianthus</taxon>
    </lineage>
</organism>
<dbReference type="GO" id="GO:0003723">
    <property type="term" value="F:RNA binding"/>
    <property type="evidence" value="ECO:0000318"/>
    <property type="project" value="GO_Central"/>
</dbReference>
<dbReference type="FunCoup" id="A0A251V1G1">
    <property type="interactions" value="3691"/>
</dbReference>
<dbReference type="STRING" id="4232.A0A251V1G1"/>
<accession>A0A251V1G1</accession>
<dbReference type="InterPro" id="IPR057860">
    <property type="entry name" value="HEAT_RRP12_N"/>
</dbReference>
<evidence type="ECO:0000259" key="2">
    <source>
        <dbReference type="Pfam" id="PF08161"/>
    </source>
</evidence>
<dbReference type="OMA" id="YLTHSEP"/>
<dbReference type="PANTHER" id="PTHR48445">
    <property type="entry name" value="OS02G0782100 PROTEIN"/>
    <property type="match status" value="1"/>
</dbReference>
<feature type="domain" description="RRP12 N-terminal HEAT" evidence="3">
    <location>
        <begin position="3"/>
        <end position="276"/>
    </location>
</feature>
<dbReference type="EMBL" id="CM007893">
    <property type="protein sequence ID" value="OTG29447.1"/>
    <property type="molecule type" value="Genomic_DNA"/>
</dbReference>
<evidence type="ECO:0000313" key="4">
    <source>
        <dbReference type="EMBL" id="OTG29447.1"/>
    </source>
</evidence>
<dbReference type="Proteomes" id="UP000215914">
    <property type="component" value="Chromosome 4"/>
</dbReference>
<reference evidence="5" key="1">
    <citation type="journal article" date="2017" name="Nature">
        <title>The sunflower genome provides insights into oil metabolism, flowering and Asterid evolution.</title>
        <authorList>
            <person name="Badouin H."/>
            <person name="Gouzy J."/>
            <person name="Grassa C.J."/>
            <person name="Murat F."/>
            <person name="Staton S.E."/>
            <person name="Cottret L."/>
            <person name="Lelandais-Briere C."/>
            <person name="Owens G.L."/>
            <person name="Carrere S."/>
            <person name="Mayjonade B."/>
            <person name="Legrand L."/>
            <person name="Gill N."/>
            <person name="Kane N.C."/>
            <person name="Bowers J.E."/>
            <person name="Hubner S."/>
            <person name="Bellec A."/>
            <person name="Berard A."/>
            <person name="Berges H."/>
            <person name="Blanchet N."/>
            <person name="Boniface M.C."/>
            <person name="Brunel D."/>
            <person name="Catrice O."/>
            <person name="Chaidir N."/>
            <person name="Claudel C."/>
            <person name="Donnadieu C."/>
            <person name="Faraut T."/>
            <person name="Fievet G."/>
            <person name="Helmstetter N."/>
            <person name="King M."/>
            <person name="Knapp S.J."/>
            <person name="Lai Z."/>
            <person name="Le Paslier M.C."/>
            <person name="Lippi Y."/>
            <person name="Lorenzon L."/>
            <person name="Mandel J.R."/>
            <person name="Marage G."/>
            <person name="Marchand G."/>
            <person name="Marquand E."/>
            <person name="Bret-Mestries E."/>
            <person name="Morien E."/>
            <person name="Nambeesan S."/>
            <person name="Nguyen T."/>
            <person name="Pegot-Espagnet P."/>
            <person name="Pouilly N."/>
            <person name="Raftis F."/>
            <person name="Sallet E."/>
            <person name="Schiex T."/>
            <person name="Thomas J."/>
            <person name="Vandecasteele C."/>
            <person name="Vares D."/>
            <person name="Vear F."/>
            <person name="Vautrin S."/>
            <person name="Crespi M."/>
            <person name="Mangin B."/>
            <person name="Burke J.M."/>
            <person name="Salse J."/>
            <person name="Munos S."/>
            <person name="Vincourt P."/>
            <person name="Rieseberg L.H."/>
            <person name="Langlade N.B."/>
        </authorList>
    </citation>
    <scope>NUCLEOTIDE SEQUENCE [LARGE SCALE GENOMIC DNA]</scope>
    <source>
        <strain evidence="5">cv. SF193</strain>
    </source>
</reference>
<dbReference type="Pfam" id="PF25772">
    <property type="entry name" value="HEAT_RRP12_N"/>
    <property type="match status" value="1"/>
</dbReference>
<dbReference type="PANTHER" id="PTHR48445:SF1">
    <property type="entry name" value="OS02G0782100 PROTEIN"/>
    <property type="match status" value="1"/>
</dbReference>
<protein>
    <submittedName>
        <fullName evidence="4">Putative armadillo-type fold protein</fullName>
    </submittedName>
</protein>